<organism evidence="3 4">
    <name type="scientific">Streptomyces chisholmiae</name>
    <dbReference type="NCBI Taxonomy" id="3075540"/>
    <lineage>
        <taxon>Bacteria</taxon>
        <taxon>Bacillati</taxon>
        <taxon>Actinomycetota</taxon>
        <taxon>Actinomycetes</taxon>
        <taxon>Kitasatosporales</taxon>
        <taxon>Streptomycetaceae</taxon>
        <taxon>Streptomyces</taxon>
    </lineage>
</organism>
<gene>
    <name evidence="3" type="ORF">RM844_14215</name>
</gene>
<protein>
    <submittedName>
        <fullName evidence="3">Uncharacterized protein</fullName>
    </submittedName>
</protein>
<proteinExistence type="predicted"/>
<dbReference type="EMBL" id="JAVREO010000007">
    <property type="protein sequence ID" value="MDT0267442.1"/>
    <property type="molecule type" value="Genomic_DNA"/>
</dbReference>
<reference evidence="4" key="1">
    <citation type="submission" date="2023-07" db="EMBL/GenBank/DDBJ databases">
        <title>30 novel species of actinomycetes from the DSMZ collection.</title>
        <authorList>
            <person name="Nouioui I."/>
        </authorList>
    </citation>
    <scope>NUCLEOTIDE SEQUENCE [LARGE SCALE GENOMIC DNA]</scope>
    <source>
        <strain evidence="4">DSM 44915</strain>
    </source>
</reference>
<evidence type="ECO:0000256" key="2">
    <source>
        <dbReference type="ARBA" id="ARBA00022801"/>
    </source>
</evidence>
<dbReference type="PANTHER" id="PTHR43037:SF5">
    <property type="entry name" value="FERULOYL ESTERASE"/>
    <property type="match status" value="1"/>
</dbReference>
<dbReference type="Proteomes" id="UP001183410">
    <property type="component" value="Unassembled WGS sequence"/>
</dbReference>
<name>A0ABU2JR93_9ACTN</name>
<dbReference type="SUPFAM" id="SSF53474">
    <property type="entry name" value="alpha/beta-Hydrolases"/>
    <property type="match status" value="1"/>
</dbReference>
<keyword evidence="2" id="KW-0378">Hydrolase</keyword>
<sequence>MPTEPSPHRARRLCAEGDPDEALALFTRRGLDLAAARRLLADRQNPPVPEPGLREVVLTDVRGRTTELAVYTPEGTDAREMGALVLLHGVGGSGPALLRRFQAFARRLNVSLLCPTARPVRSRSNQLDLAGLFGNRFDAPCWDLEGADFPLAALRWARTTLNAHPDRCVLGGTSMGALATWNLAMRYGDRLSAALPINGALSMWETFGTDRRKRALLHNVLPLPLFVVHGAQDTQIPPRFDRESVAQLRAAGHGQLRYTEVAGGQHALETLDLVNGDGPLFREVTDWLAARRRPGAVTDIRHRAVDDEHGRCHWVALRGITPQAVAEVHAERLARDAIRIEVTGAEEVALHLRGDLFAPGRVRVRLNGAEHTVEFRPATRRLLESYRATGDPGLLDEQVVTLPVPAVRDGLDAAGVGEST</sequence>
<keyword evidence="1" id="KW-0732">Signal</keyword>
<evidence type="ECO:0000313" key="4">
    <source>
        <dbReference type="Proteomes" id="UP001183410"/>
    </source>
</evidence>
<dbReference type="InterPro" id="IPR050955">
    <property type="entry name" value="Plant_Biomass_Hydrol_Est"/>
</dbReference>
<accession>A0ABU2JR93</accession>
<keyword evidence="4" id="KW-1185">Reference proteome</keyword>
<evidence type="ECO:0000256" key="1">
    <source>
        <dbReference type="ARBA" id="ARBA00022729"/>
    </source>
</evidence>
<evidence type="ECO:0000313" key="3">
    <source>
        <dbReference type="EMBL" id="MDT0267442.1"/>
    </source>
</evidence>
<comment type="caution">
    <text evidence="3">The sequence shown here is derived from an EMBL/GenBank/DDBJ whole genome shotgun (WGS) entry which is preliminary data.</text>
</comment>
<dbReference type="InterPro" id="IPR029058">
    <property type="entry name" value="AB_hydrolase_fold"/>
</dbReference>
<dbReference type="RefSeq" id="WP_311667508.1">
    <property type="nucleotide sequence ID" value="NZ_JAVREO010000007.1"/>
</dbReference>
<dbReference type="Gene3D" id="3.40.50.1820">
    <property type="entry name" value="alpha/beta hydrolase"/>
    <property type="match status" value="1"/>
</dbReference>
<dbReference type="PANTHER" id="PTHR43037">
    <property type="entry name" value="UNNAMED PRODUCT-RELATED"/>
    <property type="match status" value="1"/>
</dbReference>